<feature type="non-terminal residue" evidence="1">
    <location>
        <position position="108"/>
    </location>
</feature>
<dbReference type="EMBL" id="BARS01039097">
    <property type="protein sequence ID" value="GAG15418.1"/>
    <property type="molecule type" value="Genomic_DNA"/>
</dbReference>
<proteinExistence type="predicted"/>
<name>X0VSH1_9ZZZZ</name>
<comment type="caution">
    <text evidence="1">The sequence shown here is derived from an EMBL/GenBank/DDBJ whole genome shotgun (WGS) entry which is preliminary data.</text>
</comment>
<reference evidence="1" key="1">
    <citation type="journal article" date="2014" name="Front. Microbiol.">
        <title>High frequency of phylogenetically diverse reductive dehalogenase-homologous genes in deep subseafloor sedimentary metagenomes.</title>
        <authorList>
            <person name="Kawai M."/>
            <person name="Futagami T."/>
            <person name="Toyoda A."/>
            <person name="Takaki Y."/>
            <person name="Nishi S."/>
            <person name="Hori S."/>
            <person name="Arai W."/>
            <person name="Tsubouchi T."/>
            <person name="Morono Y."/>
            <person name="Uchiyama I."/>
            <person name="Ito T."/>
            <person name="Fujiyama A."/>
            <person name="Inagaki F."/>
            <person name="Takami H."/>
        </authorList>
    </citation>
    <scope>NUCLEOTIDE SEQUENCE</scope>
    <source>
        <strain evidence="1">Expedition CK06-06</strain>
    </source>
</reference>
<evidence type="ECO:0000313" key="1">
    <source>
        <dbReference type="EMBL" id="GAG15418.1"/>
    </source>
</evidence>
<sequence>MKKKKQSFVDKTYKLTRDKAPLSYTIPSRNTRRSTLLYFDEETGTNRSMRYAKNQKSIFEDEQDGNVILEPIIFEDGFLRVEKQNQILQKFLSHHPANGKEFVEVDKE</sequence>
<gene>
    <name evidence="1" type="ORF">S01H1_59750</name>
</gene>
<protein>
    <submittedName>
        <fullName evidence="1">Uncharacterized protein</fullName>
    </submittedName>
</protein>
<accession>X0VSH1</accession>
<dbReference type="AlphaFoldDB" id="X0VSH1"/>
<organism evidence="1">
    <name type="scientific">marine sediment metagenome</name>
    <dbReference type="NCBI Taxonomy" id="412755"/>
    <lineage>
        <taxon>unclassified sequences</taxon>
        <taxon>metagenomes</taxon>
        <taxon>ecological metagenomes</taxon>
    </lineage>
</organism>